<dbReference type="AlphaFoldDB" id="A0A8J2BP39"/>
<accession>A0A8J2BP39</accession>
<dbReference type="Proteomes" id="UP000663859">
    <property type="component" value="Unassembled WGS sequence"/>
</dbReference>
<comment type="caution">
    <text evidence="1">The sequence shown here is derived from an EMBL/GenBank/DDBJ whole genome shotgun (WGS) entry which is preliminary data.</text>
</comment>
<reference evidence="1" key="1">
    <citation type="submission" date="2021-02" db="EMBL/GenBank/DDBJ databases">
        <authorList>
            <person name="Cremers G."/>
            <person name="Picone N."/>
        </authorList>
    </citation>
    <scope>NUCLEOTIDE SEQUENCE</scope>
    <source>
        <strain evidence="1">PQ17</strain>
    </source>
</reference>
<gene>
    <name evidence="1" type="ORF">MPNT_350020</name>
</gene>
<dbReference type="EMBL" id="CAJNOB010000029">
    <property type="protein sequence ID" value="CAF0700345.1"/>
    <property type="molecule type" value="Genomic_DNA"/>
</dbReference>
<evidence type="ECO:0000313" key="1">
    <source>
        <dbReference type="EMBL" id="CAF0700345.1"/>
    </source>
</evidence>
<protein>
    <submittedName>
        <fullName evidence="1">Uncharacterized protein</fullName>
    </submittedName>
</protein>
<organism evidence="1 2">
    <name type="scientific">Candidatus Methylacidithermus pantelleriae</name>
    <dbReference type="NCBI Taxonomy" id="2744239"/>
    <lineage>
        <taxon>Bacteria</taxon>
        <taxon>Pseudomonadati</taxon>
        <taxon>Verrucomicrobiota</taxon>
        <taxon>Methylacidiphilae</taxon>
        <taxon>Methylacidiphilales</taxon>
        <taxon>Methylacidiphilaceae</taxon>
        <taxon>Candidatus Methylacidithermus</taxon>
    </lineage>
</organism>
<name>A0A8J2BP39_9BACT</name>
<sequence length="48" mass="5483">MRARGTKESSDNSLEFVASEWTFFRGNEEVFLSDILRLFRKVLSGGKA</sequence>
<evidence type="ECO:0000313" key="2">
    <source>
        <dbReference type="Proteomes" id="UP000663859"/>
    </source>
</evidence>
<proteinExistence type="predicted"/>
<keyword evidence="2" id="KW-1185">Reference proteome</keyword>